<organism evidence="3 4">
    <name type="scientific">Lacimicrobium alkaliphilum</name>
    <dbReference type="NCBI Taxonomy" id="1526571"/>
    <lineage>
        <taxon>Bacteria</taxon>
        <taxon>Pseudomonadati</taxon>
        <taxon>Pseudomonadota</taxon>
        <taxon>Gammaproteobacteria</taxon>
        <taxon>Alteromonadales</taxon>
        <taxon>Alteromonadaceae</taxon>
        <taxon>Lacimicrobium</taxon>
    </lineage>
</organism>
<protein>
    <submittedName>
        <fullName evidence="3">Cell division protein BolA</fullName>
    </submittedName>
</protein>
<dbReference type="PANTHER" id="PTHR46229">
    <property type="entry name" value="BOLA TRANSCRIPTION REGULATOR"/>
    <property type="match status" value="1"/>
</dbReference>
<comment type="similarity">
    <text evidence="1 2">Belongs to the BolA/IbaG family.</text>
</comment>
<dbReference type="InterPro" id="IPR036065">
    <property type="entry name" value="BolA-like_sf"/>
</dbReference>
<dbReference type="Proteomes" id="UP000068447">
    <property type="component" value="Chromosome"/>
</dbReference>
<dbReference type="OrthoDB" id="9812890at2"/>
<dbReference type="PANTHER" id="PTHR46229:SF4">
    <property type="entry name" value="ACID STRESS PROTEIN IBAG"/>
    <property type="match status" value="1"/>
</dbReference>
<evidence type="ECO:0000313" key="3">
    <source>
        <dbReference type="EMBL" id="ALS97397.1"/>
    </source>
</evidence>
<dbReference type="SUPFAM" id="SSF82657">
    <property type="entry name" value="BolA-like"/>
    <property type="match status" value="1"/>
</dbReference>
<dbReference type="STRING" id="1526571.AT746_03300"/>
<dbReference type="EMBL" id="CP013650">
    <property type="protein sequence ID" value="ALS97397.1"/>
    <property type="molecule type" value="Genomic_DNA"/>
</dbReference>
<reference evidence="3 4" key="1">
    <citation type="submission" date="2015-12" db="EMBL/GenBank/DDBJ databases">
        <title>Complete genome of Lacimicrobium alkaliphilum KCTC 32984.</title>
        <authorList>
            <person name="Kim S.-G."/>
            <person name="Lee Y.-J."/>
        </authorList>
    </citation>
    <scope>NUCLEOTIDE SEQUENCE [LARGE SCALE GENOMIC DNA]</scope>
    <source>
        <strain evidence="3 4">YelD216</strain>
    </source>
</reference>
<dbReference type="Pfam" id="PF01722">
    <property type="entry name" value="BolA"/>
    <property type="match status" value="1"/>
</dbReference>
<keyword evidence="3" id="KW-0131">Cell cycle</keyword>
<dbReference type="InterPro" id="IPR002634">
    <property type="entry name" value="BolA"/>
</dbReference>
<dbReference type="InterPro" id="IPR050961">
    <property type="entry name" value="BolA/IbaG_stress_morph_reg"/>
</dbReference>
<dbReference type="AlphaFoldDB" id="A0A0U3B6Y2"/>
<proteinExistence type="inferred from homology"/>
<accession>A0A0U3B6Y2</accession>
<keyword evidence="3" id="KW-0132">Cell division</keyword>
<gene>
    <name evidence="3" type="ORF">AT746_03300</name>
</gene>
<evidence type="ECO:0000256" key="2">
    <source>
        <dbReference type="RuleBase" id="RU003860"/>
    </source>
</evidence>
<keyword evidence="4" id="KW-1185">Reference proteome</keyword>
<dbReference type="KEGG" id="lal:AT746_03300"/>
<sequence length="85" mass="9623">MQTDEIETLLRQALELTELYVKGEGSHYQVIAVGEIFAGASRVKKQQMIYAPLSAQIADGSIHALTIKAFTPEQWRTERKFIMPE</sequence>
<dbReference type="PIRSF" id="PIRSF003113">
    <property type="entry name" value="BolA"/>
    <property type="match status" value="1"/>
</dbReference>
<dbReference type="Gene3D" id="3.30.300.90">
    <property type="entry name" value="BolA-like"/>
    <property type="match status" value="1"/>
</dbReference>
<dbReference type="RefSeq" id="WP_062476392.1">
    <property type="nucleotide sequence ID" value="NZ_CP013650.1"/>
</dbReference>
<evidence type="ECO:0000313" key="4">
    <source>
        <dbReference type="Proteomes" id="UP000068447"/>
    </source>
</evidence>
<evidence type="ECO:0000256" key="1">
    <source>
        <dbReference type="ARBA" id="ARBA00005578"/>
    </source>
</evidence>
<name>A0A0U3B6Y2_9ALTE</name>
<dbReference type="GO" id="GO:0051301">
    <property type="term" value="P:cell division"/>
    <property type="evidence" value="ECO:0007669"/>
    <property type="project" value="UniProtKB-KW"/>
</dbReference>